<name>A0A0F8ZEE8_9ZZZZ</name>
<sequence>MNFKQFCENIVDAHIKKMQESLCLDMPFVIITYKKGEISMKPFLYTDGSPMDYAQQIIDNESPEMYVIASEAWMKKVTHETLDEYAKKYKWGDIIKDDSKEECLIFVGKTMDGKQKFNRIFRIIRHGTEIIFDEIKGRDNRNPDFESEKLT</sequence>
<organism evidence="1">
    <name type="scientific">marine sediment metagenome</name>
    <dbReference type="NCBI Taxonomy" id="412755"/>
    <lineage>
        <taxon>unclassified sequences</taxon>
        <taxon>metagenomes</taxon>
        <taxon>ecological metagenomes</taxon>
    </lineage>
</organism>
<gene>
    <name evidence="1" type="ORF">LCGC14_2705930</name>
</gene>
<accession>A0A0F8ZEE8</accession>
<protein>
    <submittedName>
        <fullName evidence="1">Uncharacterized protein</fullName>
    </submittedName>
</protein>
<proteinExistence type="predicted"/>
<dbReference type="AlphaFoldDB" id="A0A0F8ZEE8"/>
<reference evidence="1" key="1">
    <citation type="journal article" date="2015" name="Nature">
        <title>Complex archaea that bridge the gap between prokaryotes and eukaryotes.</title>
        <authorList>
            <person name="Spang A."/>
            <person name="Saw J.H."/>
            <person name="Jorgensen S.L."/>
            <person name="Zaremba-Niedzwiedzka K."/>
            <person name="Martijn J."/>
            <person name="Lind A.E."/>
            <person name="van Eijk R."/>
            <person name="Schleper C."/>
            <person name="Guy L."/>
            <person name="Ettema T.J."/>
        </authorList>
    </citation>
    <scope>NUCLEOTIDE SEQUENCE</scope>
</reference>
<comment type="caution">
    <text evidence="1">The sequence shown here is derived from an EMBL/GenBank/DDBJ whole genome shotgun (WGS) entry which is preliminary data.</text>
</comment>
<dbReference type="EMBL" id="LAZR01048348">
    <property type="protein sequence ID" value="KKK92138.1"/>
    <property type="molecule type" value="Genomic_DNA"/>
</dbReference>
<evidence type="ECO:0000313" key="1">
    <source>
        <dbReference type="EMBL" id="KKK92138.1"/>
    </source>
</evidence>